<feature type="binding site" evidence="13">
    <location>
        <position position="454"/>
    </location>
    <ligand>
        <name>meso-2,6-diaminopimelate</name>
        <dbReference type="ChEBI" id="CHEBI:57791"/>
    </ligand>
</feature>
<feature type="short sequence motif" description="Meso-diaminopimelate recognition motif" evidence="13">
    <location>
        <begin position="403"/>
        <end position="406"/>
    </location>
</feature>
<evidence type="ECO:0000256" key="4">
    <source>
        <dbReference type="ARBA" id="ARBA00022984"/>
    </source>
</evidence>
<dbReference type="InterPro" id="IPR004101">
    <property type="entry name" value="Mur_ligase_C"/>
</dbReference>
<dbReference type="AlphaFoldDB" id="A0A9D2ICN1"/>
<dbReference type="EMBL" id="DWYR01000008">
    <property type="protein sequence ID" value="HJA98389.1"/>
    <property type="molecule type" value="Genomic_DNA"/>
</dbReference>
<keyword evidence="13 18" id="KW-0436">Ligase</keyword>
<dbReference type="Pfam" id="PF01225">
    <property type="entry name" value="Mur_ligase"/>
    <property type="match status" value="1"/>
</dbReference>
<name>A0A9D2ICN1_9BACT</name>
<dbReference type="EC" id="6.3.2.13" evidence="8 13"/>
<dbReference type="GO" id="GO:0008765">
    <property type="term" value="F:UDP-N-acetylmuramoylalanyl-D-glutamate-2,6-diaminopimelate ligase activity"/>
    <property type="evidence" value="ECO:0007669"/>
    <property type="project" value="UniProtKB-UniRule"/>
</dbReference>
<organism evidence="18 19">
    <name type="scientific">Candidatus Alistipes avicola</name>
    <dbReference type="NCBI Taxonomy" id="2838432"/>
    <lineage>
        <taxon>Bacteria</taxon>
        <taxon>Pseudomonadati</taxon>
        <taxon>Bacteroidota</taxon>
        <taxon>Bacteroidia</taxon>
        <taxon>Bacteroidales</taxon>
        <taxon>Rikenellaceae</taxon>
        <taxon>Alistipes</taxon>
    </lineage>
</organism>
<gene>
    <name evidence="13" type="primary">murE</name>
    <name evidence="18" type="ORF">H9779_02160</name>
</gene>
<feature type="domain" description="Mur ligase C-terminal" evidence="16">
    <location>
        <begin position="328"/>
        <end position="456"/>
    </location>
</feature>
<dbReference type="Pfam" id="PF02875">
    <property type="entry name" value="Mur_ligase_C"/>
    <property type="match status" value="1"/>
</dbReference>
<keyword evidence="13" id="KW-0460">Magnesium</keyword>
<keyword evidence="3 13" id="KW-0133">Cell shape</keyword>
<dbReference type="InterPro" id="IPR035911">
    <property type="entry name" value="MurE/MurF_N"/>
</dbReference>
<evidence type="ECO:0000256" key="1">
    <source>
        <dbReference type="ARBA" id="ARBA00005898"/>
    </source>
</evidence>
<dbReference type="GO" id="GO:0008360">
    <property type="term" value="P:regulation of cell shape"/>
    <property type="evidence" value="ECO:0007669"/>
    <property type="project" value="UniProtKB-KW"/>
</dbReference>
<dbReference type="GO" id="GO:0071555">
    <property type="term" value="P:cell wall organization"/>
    <property type="evidence" value="ECO:0007669"/>
    <property type="project" value="UniProtKB-KW"/>
</dbReference>
<comment type="pathway">
    <text evidence="13 14">Cell wall biogenesis; peptidoglycan biosynthesis.</text>
</comment>
<dbReference type="PANTHER" id="PTHR23135">
    <property type="entry name" value="MUR LIGASE FAMILY MEMBER"/>
    <property type="match status" value="1"/>
</dbReference>
<feature type="domain" description="Mur ligase central" evidence="17">
    <location>
        <begin position="110"/>
        <end position="305"/>
    </location>
</feature>
<feature type="binding site" evidence="13">
    <location>
        <begin position="403"/>
        <end position="406"/>
    </location>
    <ligand>
        <name>meso-2,6-diaminopimelate</name>
        <dbReference type="ChEBI" id="CHEBI:57791"/>
    </ligand>
</feature>
<dbReference type="FunFam" id="3.90.190.20:FF:000006">
    <property type="entry name" value="UDP-N-acetylmuramoyl-L-alanyl-D-glutamate--2,6-diaminopimelate ligase"/>
    <property type="match status" value="1"/>
</dbReference>
<keyword evidence="13" id="KW-0067">ATP-binding</keyword>
<evidence type="ECO:0000313" key="18">
    <source>
        <dbReference type="EMBL" id="HJA98389.1"/>
    </source>
</evidence>
<dbReference type="GO" id="GO:0000287">
    <property type="term" value="F:magnesium ion binding"/>
    <property type="evidence" value="ECO:0007669"/>
    <property type="project" value="UniProtKB-UniRule"/>
</dbReference>
<evidence type="ECO:0000256" key="5">
    <source>
        <dbReference type="ARBA" id="ARBA00023306"/>
    </source>
</evidence>
<dbReference type="InterPro" id="IPR036615">
    <property type="entry name" value="Mur_ligase_C_dom_sf"/>
</dbReference>
<feature type="binding site" evidence="13">
    <location>
        <position position="379"/>
    </location>
    <ligand>
        <name>meso-2,6-diaminopimelate</name>
        <dbReference type="ChEBI" id="CHEBI:57791"/>
    </ligand>
</feature>
<feature type="binding site" evidence="13">
    <location>
        <position position="187"/>
    </location>
    <ligand>
        <name>UDP-N-acetyl-alpha-D-muramoyl-L-alanyl-D-glutamate</name>
        <dbReference type="ChEBI" id="CHEBI:83900"/>
    </ligand>
</feature>
<feature type="binding site" evidence="13">
    <location>
        <position position="458"/>
    </location>
    <ligand>
        <name>meso-2,6-diaminopimelate</name>
        <dbReference type="ChEBI" id="CHEBI:57791"/>
    </ligand>
</feature>
<evidence type="ECO:0000256" key="2">
    <source>
        <dbReference type="ARBA" id="ARBA00022618"/>
    </source>
</evidence>
<dbReference type="InterPro" id="IPR036565">
    <property type="entry name" value="Mur-like_cat_sf"/>
</dbReference>
<evidence type="ECO:0000256" key="13">
    <source>
        <dbReference type="HAMAP-Rule" id="MF_00208"/>
    </source>
</evidence>
<feature type="binding site" evidence="13">
    <location>
        <position position="189"/>
    </location>
    <ligand>
        <name>UDP-N-acetyl-alpha-D-muramoyl-L-alanyl-D-glutamate</name>
        <dbReference type="ChEBI" id="CHEBI:83900"/>
    </ligand>
</feature>
<comment type="similarity">
    <text evidence="1 13">Belongs to the MurCDEF family. MurE subfamily.</text>
</comment>
<proteinExistence type="inferred from homology"/>
<dbReference type="HAMAP" id="MF_00208">
    <property type="entry name" value="MurE"/>
    <property type="match status" value="1"/>
</dbReference>
<feature type="binding site" evidence="13">
    <location>
        <position position="181"/>
    </location>
    <ligand>
        <name>UDP-N-acetyl-alpha-D-muramoyl-L-alanyl-D-glutamate</name>
        <dbReference type="ChEBI" id="CHEBI:83900"/>
    </ligand>
</feature>
<dbReference type="Proteomes" id="UP000824259">
    <property type="component" value="Unassembled WGS sequence"/>
</dbReference>
<evidence type="ECO:0000256" key="7">
    <source>
        <dbReference type="ARBA" id="ARBA00050251"/>
    </source>
</evidence>
<comment type="subcellular location">
    <subcellularLocation>
        <location evidence="13 14">Cytoplasm</location>
    </subcellularLocation>
</comment>
<dbReference type="InterPro" id="IPR000713">
    <property type="entry name" value="Mur_ligase_N"/>
</dbReference>
<evidence type="ECO:0000256" key="14">
    <source>
        <dbReference type="RuleBase" id="RU004135"/>
    </source>
</evidence>
<evidence type="ECO:0000256" key="11">
    <source>
        <dbReference type="ARBA" id="ARBA00076158"/>
    </source>
</evidence>
<evidence type="ECO:0000256" key="6">
    <source>
        <dbReference type="ARBA" id="ARBA00023316"/>
    </source>
</evidence>
<dbReference type="SUPFAM" id="SSF53623">
    <property type="entry name" value="MurD-like peptide ligases, catalytic domain"/>
    <property type="match status" value="1"/>
</dbReference>
<comment type="caution">
    <text evidence="13">Lacks conserved residue(s) required for the propagation of feature annotation.</text>
</comment>
<keyword evidence="13" id="KW-0547">Nucleotide-binding</keyword>
<feature type="binding site" evidence="13">
    <location>
        <begin position="154"/>
        <end position="155"/>
    </location>
    <ligand>
        <name>UDP-N-acetyl-alpha-D-muramoyl-L-alanyl-D-glutamate</name>
        <dbReference type="ChEBI" id="CHEBI:83900"/>
    </ligand>
</feature>
<reference evidence="18" key="1">
    <citation type="journal article" date="2021" name="PeerJ">
        <title>Extensive microbial diversity within the chicken gut microbiome revealed by metagenomics and culture.</title>
        <authorList>
            <person name="Gilroy R."/>
            <person name="Ravi A."/>
            <person name="Getino M."/>
            <person name="Pursley I."/>
            <person name="Horton D.L."/>
            <person name="Alikhan N.F."/>
            <person name="Baker D."/>
            <person name="Gharbi K."/>
            <person name="Hall N."/>
            <person name="Watson M."/>
            <person name="Adriaenssens E.M."/>
            <person name="Foster-Nyarko E."/>
            <person name="Jarju S."/>
            <person name="Secka A."/>
            <person name="Antonio M."/>
            <person name="Oren A."/>
            <person name="Chaudhuri R.R."/>
            <person name="La Ragione R."/>
            <person name="Hildebrand F."/>
            <person name="Pallen M.J."/>
        </authorList>
    </citation>
    <scope>NUCLEOTIDE SEQUENCE</scope>
    <source>
        <strain evidence="18">CHK169-11906</strain>
    </source>
</reference>
<comment type="catalytic activity">
    <reaction evidence="7 13">
        <text>UDP-N-acetyl-alpha-D-muramoyl-L-alanyl-D-glutamate + meso-2,6-diaminopimelate + ATP = UDP-N-acetyl-alpha-D-muramoyl-L-alanyl-gamma-D-glutamyl-meso-2,6-diaminopimelate + ADP + phosphate + H(+)</text>
        <dbReference type="Rhea" id="RHEA:23676"/>
        <dbReference type="ChEBI" id="CHEBI:15378"/>
        <dbReference type="ChEBI" id="CHEBI:30616"/>
        <dbReference type="ChEBI" id="CHEBI:43474"/>
        <dbReference type="ChEBI" id="CHEBI:57791"/>
        <dbReference type="ChEBI" id="CHEBI:83900"/>
        <dbReference type="ChEBI" id="CHEBI:83905"/>
        <dbReference type="ChEBI" id="CHEBI:456216"/>
        <dbReference type="EC" id="6.3.2.13"/>
    </reaction>
</comment>
<feature type="domain" description="Mur ligase N-terminal catalytic" evidence="15">
    <location>
        <begin position="24"/>
        <end position="98"/>
    </location>
</feature>
<evidence type="ECO:0000259" key="17">
    <source>
        <dbReference type="Pfam" id="PF08245"/>
    </source>
</evidence>
<evidence type="ECO:0000259" key="15">
    <source>
        <dbReference type="Pfam" id="PF01225"/>
    </source>
</evidence>
<dbReference type="InterPro" id="IPR005761">
    <property type="entry name" value="UDP-N-AcMur-Glu-dNH2Pim_ligase"/>
</dbReference>
<dbReference type="Gene3D" id="3.90.190.20">
    <property type="entry name" value="Mur ligase, C-terminal domain"/>
    <property type="match status" value="1"/>
</dbReference>
<evidence type="ECO:0000256" key="8">
    <source>
        <dbReference type="ARBA" id="ARBA00066633"/>
    </source>
</evidence>
<keyword evidence="2 13" id="KW-0132">Cell division</keyword>
<accession>A0A9D2ICN1</accession>
<comment type="cofactor">
    <cofactor evidence="13">
        <name>Mg(2+)</name>
        <dbReference type="ChEBI" id="CHEBI:18420"/>
    </cofactor>
</comment>
<dbReference type="Pfam" id="PF08245">
    <property type="entry name" value="Mur_ligase_M"/>
    <property type="match status" value="1"/>
</dbReference>
<evidence type="ECO:0000313" key="19">
    <source>
        <dbReference type="Proteomes" id="UP000824259"/>
    </source>
</evidence>
<dbReference type="Gene3D" id="3.40.1190.10">
    <property type="entry name" value="Mur-like, catalytic domain"/>
    <property type="match status" value="1"/>
</dbReference>
<evidence type="ECO:0000256" key="10">
    <source>
        <dbReference type="ARBA" id="ARBA00075482"/>
    </source>
</evidence>
<dbReference type="PANTHER" id="PTHR23135:SF4">
    <property type="entry name" value="UDP-N-ACETYLMURAMOYL-L-ALANYL-D-GLUTAMATE--2,6-DIAMINOPIMELATE LIGASE MURE HOMOLOG, CHLOROPLASTIC"/>
    <property type="match status" value="1"/>
</dbReference>
<keyword evidence="4 13" id="KW-0573">Peptidoglycan synthesis</keyword>
<keyword evidence="5 13" id="KW-0131">Cell cycle</keyword>
<evidence type="ECO:0000256" key="12">
    <source>
        <dbReference type="ARBA" id="ARBA00081560"/>
    </source>
</evidence>
<evidence type="ECO:0000256" key="9">
    <source>
        <dbReference type="ARBA" id="ARBA00072883"/>
    </source>
</evidence>
<keyword evidence="6 13" id="KW-0961">Cell wall biogenesis/degradation</keyword>
<feature type="modified residue" description="N6-carboxylysine" evidence="13">
    <location>
        <position position="221"/>
    </location>
</feature>
<feature type="binding site" evidence="13">
    <location>
        <position position="31"/>
    </location>
    <ligand>
        <name>UDP-N-acetyl-alpha-D-muramoyl-L-alanyl-D-glutamate</name>
        <dbReference type="ChEBI" id="CHEBI:83900"/>
    </ligand>
</feature>
<feature type="binding site" evidence="13">
    <location>
        <begin position="112"/>
        <end position="118"/>
    </location>
    <ligand>
        <name>ATP</name>
        <dbReference type="ChEBI" id="CHEBI:30616"/>
    </ligand>
</feature>
<dbReference type="NCBIfam" id="TIGR01085">
    <property type="entry name" value="murE"/>
    <property type="match status" value="1"/>
</dbReference>
<comment type="function">
    <text evidence="13">Catalyzes the addition of meso-diaminopimelic acid to the nucleotide precursor UDP-N-acetylmuramoyl-L-alanyl-D-glutamate (UMAG) in the biosynthesis of bacterial cell-wall peptidoglycan.</text>
</comment>
<dbReference type="InterPro" id="IPR013221">
    <property type="entry name" value="Mur_ligase_cen"/>
</dbReference>
<evidence type="ECO:0000259" key="16">
    <source>
        <dbReference type="Pfam" id="PF02875"/>
    </source>
</evidence>
<dbReference type="GO" id="GO:0005524">
    <property type="term" value="F:ATP binding"/>
    <property type="evidence" value="ECO:0007669"/>
    <property type="project" value="UniProtKB-UniRule"/>
</dbReference>
<dbReference type="GO" id="GO:0051301">
    <property type="term" value="P:cell division"/>
    <property type="evidence" value="ECO:0007669"/>
    <property type="project" value="UniProtKB-KW"/>
</dbReference>
<evidence type="ECO:0000256" key="3">
    <source>
        <dbReference type="ARBA" id="ARBA00022960"/>
    </source>
</evidence>
<sequence>MKRLNELIAKTPVLHLVGPDDPEINRLVYDSRQVAVGDCFFAVSGTQTDGHAFIESAVLAGAVAVVCQRLPEKPDPRVSYVVVEDTNAAMADMAAAFYEYPSRQLKLVGITGTNGKTTTVTLLYDLFHHLGYKVGLISTVVYRIDRESIESTHTTPDTIRLNEMMARMVEAGCEYCFMEVSSHAIVQERIRGLHFTGAIFSNITHDHLDYHKTFAEYIRAKKLFFDNLPREAFALVNIDDRNGRVMVQNTRAAVKTYSLQSMADFRCKILETHPDGMELHLDGNEVWVHFLGRFNAYNLLSVYATALLLGADRDEVLRSLSTLHPVSGRFEFVRAANGVTAIVDYAHTPDALEKVLQTIEELRRPNQQLLVICGCGGDRDKTKRPEMAQIAAKYATTAILTSDNPRHENPEAILDDMVAGLASDDRFMRITDRSEAIRTAAMLAKPGDFILIAGKGHENYQIIGDTKHHFDDKEEVSRAFELFAKK</sequence>
<dbReference type="SUPFAM" id="SSF63418">
    <property type="entry name" value="MurE/MurF N-terminal domain"/>
    <property type="match status" value="1"/>
</dbReference>
<dbReference type="SUPFAM" id="SSF53244">
    <property type="entry name" value="MurD-like peptide ligases, peptide-binding domain"/>
    <property type="match status" value="1"/>
</dbReference>
<comment type="caution">
    <text evidence="18">The sequence shown here is derived from an EMBL/GenBank/DDBJ whole genome shotgun (WGS) entry which is preliminary data.</text>
</comment>
<dbReference type="Gene3D" id="3.40.1390.10">
    <property type="entry name" value="MurE/MurF, N-terminal domain"/>
    <property type="match status" value="1"/>
</dbReference>
<comment type="PTM">
    <text evidence="13">Carboxylation is probably crucial for Mg(2+) binding and, consequently, for the gamma-phosphate positioning of ATP.</text>
</comment>
<dbReference type="NCBIfam" id="NF001124">
    <property type="entry name" value="PRK00139.1-2"/>
    <property type="match status" value="1"/>
</dbReference>
<dbReference type="GO" id="GO:0009252">
    <property type="term" value="P:peptidoglycan biosynthetic process"/>
    <property type="evidence" value="ECO:0007669"/>
    <property type="project" value="UniProtKB-UniRule"/>
</dbReference>
<dbReference type="GO" id="GO:0005737">
    <property type="term" value="C:cytoplasm"/>
    <property type="evidence" value="ECO:0007669"/>
    <property type="project" value="UniProtKB-SubCell"/>
</dbReference>
<dbReference type="NCBIfam" id="NF001126">
    <property type="entry name" value="PRK00139.1-4"/>
    <property type="match status" value="1"/>
</dbReference>
<reference evidence="18" key="2">
    <citation type="submission" date="2021-04" db="EMBL/GenBank/DDBJ databases">
        <authorList>
            <person name="Gilroy R."/>
        </authorList>
    </citation>
    <scope>NUCLEOTIDE SEQUENCE</scope>
    <source>
        <strain evidence="18">CHK169-11906</strain>
    </source>
</reference>
<protein>
    <recommendedName>
        <fullName evidence="9 13">UDP-N-acetylmuramoyl-L-alanyl-D-glutamate--2,6-diaminopimelate ligase</fullName>
        <ecNumber evidence="8 13">6.3.2.13</ecNumber>
    </recommendedName>
    <alternativeName>
        <fullName evidence="10 13">Meso-A2pm-adding enzyme</fullName>
    </alternativeName>
    <alternativeName>
        <fullName evidence="11 13">Meso-diaminopimelate-adding enzyme</fullName>
    </alternativeName>
    <alternativeName>
        <fullName evidence="12 13">UDP-MurNAc-L-Ala-D-Glu:meso-diaminopimelate ligase</fullName>
    </alternativeName>
    <alternativeName>
        <fullName evidence="13">UDP-MurNAc-tripeptide synthetase</fullName>
    </alternativeName>
    <alternativeName>
        <fullName evidence="13">UDP-N-acetylmuramyl-tripeptide synthetase</fullName>
    </alternativeName>
</protein>
<keyword evidence="13" id="KW-0963">Cytoplasm</keyword>